<dbReference type="PANTHER" id="PTHR12975">
    <property type="entry name" value="TRANSPORT PROTEIN TRAPP"/>
    <property type="match status" value="1"/>
</dbReference>
<dbReference type="InterPro" id="IPR024420">
    <property type="entry name" value="TRAPP_III_complex_Trs85"/>
</dbReference>
<keyword evidence="4" id="KW-1185">Reference proteome</keyword>
<name>A0A3P8AHX7_HELPZ</name>
<dbReference type="Pfam" id="PF24545">
    <property type="entry name" value="Ig_TPPC8_1st"/>
    <property type="match status" value="1"/>
</dbReference>
<protein>
    <submittedName>
        <fullName evidence="5">Trafficking protein particle complex subunit 8</fullName>
    </submittedName>
</protein>
<dbReference type="InterPro" id="IPR058541">
    <property type="entry name" value="Ig_TPPC8_1st"/>
</dbReference>
<proteinExistence type="predicted"/>
<reference evidence="5" key="2">
    <citation type="submission" date="2019-09" db="UniProtKB">
        <authorList>
            <consortium name="WormBaseParasite"/>
        </authorList>
    </citation>
    <scope>IDENTIFICATION</scope>
</reference>
<dbReference type="WBParaSite" id="HPBE_0000529601-mRNA-1">
    <property type="protein sequence ID" value="HPBE_0000529601-mRNA-1"/>
    <property type="gene ID" value="HPBE_0000529601"/>
</dbReference>
<organism evidence="3">
    <name type="scientific">Heligmosomoides polygyrus</name>
    <name type="common">Parasitic roundworm</name>
    <dbReference type="NCBI Taxonomy" id="6339"/>
    <lineage>
        <taxon>Eukaryota</taxon>
        <taxon>Metazoa</taxon>
        <taxon>Ecdysozoa</taxon>
        <taxon>Nematoda</taxon>
        <taxon>Chromadorea</taxon>
        <taxon>Rhabditida</taxon>
        <taxon>Rhabditina</taxon>
        <taxon>Rhabditomorpha</taxon>
        <taxon>Strongyloidea</taxon>
        <taxon>Heligmosomidae</taxon>
        <taxon>Heligmosomoides</taxon>
    </lineage>
</organism>
<evidence type="ECO:0000256" key="1">
    <source>
        <dbReference type="SAM" id="MobiDB-lite"/>
    </source>
</evidence>
<dbReference type="Proteomes" id="UP000050761">
    <property type="component" value="Unassembled WGS sequence"/>
</dbReference>
<evidence type="ECO:0000259" key="2">
    <source>
        <dbReference type="Pfam" id="PF24545"/>
    </source>
</evidence>
<accession>A0A3P8AHX7</accession>
<sequence length="1324" mass="146119">MRPLGCLPGGFYSHVCLQRFLRDLPSHSGQDPIPFPWNFISKTDPDRGLSKSAARAQAASVVAGSARRRGDAGGWAETQSTQVDVAVLRAGSASDVRSRAGARRSRRRRSEDVGWMENPLVAVLTSSAVESRVKKRGFNSVSHLLQPFATHSVSVKDPSTTQTVTANVTLDFNDLNKEGHLLTLSVLPHVLFEVLRSKPQLDEALSSFQAGLRRWAEPVEQETFRTYLACVFVVAGNEESPMSELSRLVQVQHTQQVGDISTAVFNEMCSTYGMDSCQMLRIGDGAVEADLPNVWRDREELDAVLNQGVRRALQHATASAMAQQNLERKPSATSVSTISPSYAMVQPSSPSAAINGYPGNGQFPAGEEHAVSSADRENLRNATQKFLKDCLVPHVERLMRTLSEQLAARRGLIGKSLTSGMKKWFGGASGGNLASLASVSFTPESLEMQSRRLADLAFMFGLYSFAHSHYRSVKKDFEHSQAWLHHAAATEMAAVALYLSDNGISPKQFPRHYFEAALENQLTYSGKYTSVMRCALNASMIFGKLSMFKEAAALLSTVANLDNDMCVAITQAHSSRNFEQAKMTRKAAFYRVLAGNRFMKAGLKQNALECYRLALHKYINTNWDSVEDHLSSILSSDSSDKELAAECAVRLLRESTVQTEANHSAFLDNFVQTLTRFSAGSESDPVVLPVPLLDVQATRVVCGERPQPDDVLHKSIAWVELERAAYHTLAGSSSAFRPTHLVSDDETDNQRVRCTPPDERFRVEIHLRNPLKAPLTVENVKLGITDVHMKEGSEHEQPFAGQELIPVLNFQPEESKKIELWVRPSGHVSSFRVGRLEMKVVGSSGTSIDGFIPMNVRGKRLNKNAKQMKSVVHSVDERLRANVAQKQWPLLDFRVARKTQPQVYCAQAVTLSVEVENIGKETVNGLCMATDGVDCVTADLIDRSGNRLSVTVRAPSTPDVESDIGLLFYYRGEHLTYRQWHTVVSLCPAMLFEASAVVLDEAHGIAAITMRNVVPATDAALARCEVLRVRVVGQELDSKGHWNEMRSSSVSIEPMRLGPVQLDCEQSCNVCVAISMPSKVNAKSREAKELSWCLGMLTIEPPSWPPALPALFHAEAETQPSSDSYFQLAILWKASVVNNEGHVSSIVGETFIAEPLTSAKLRIPESSAAWSAQDDSLLLRSEQLQNTGADDSSLTISCRPIRPVRHNFALNRLCRIPLEVVVINVDDAKRVADLRIKYRPKVTEAVTSLAQLPPENRQQWWIDKEVVRTILTYGETRVFQFTISVCQPSVYDVAGSQLILEANFDGSETKTFKVPNTLAIVSSM</sequence>
<evidence type="ECO:0000313" key="5">
    <source>
        <dbReference type="WBParaSite" id="HPBE_0000529601-mRNA-1"/>
    </source>
</evidence>
<dbReference type="GO" id="GO:1990072">
    <property type="term" value="C:TRAPPIII protein complex"/>
    <property type="evidence" value="ECO:0007669"/>
    <property type="project" value="TreeGrafter"/>
</dbReference>
<dbReference type="EMBL" id="UZAH01025447">
    <property type="protein sequence ID" value="VDO64068.1"/>
    <property type="molecule type" value="Genomic_DNA"/>
</dbReference>
<dbReference type="OrthoDB" id="203724at2759"/>
<evidence type="ECO:0000313" key="4">
    <source>
        <dbReference type="Proteomes" id="UP000050761"/>
    </source>
</evidence>
<feature type="compositionally biased region" description="Basic and acidic residues" evidence="1">
    <location>
        <begin position="366"/>
        <end position="375"/>
    </location>
</feature>
<feature type="domain" description="TPPC8 first Ig-like" evidence="2">
    <location>
        <begin position="714"/>
        <end position="896"/>
    </location>
</feature>
<reference evidence="3 4" key="1">
    <citation type="submission" date="2018-11" db="EMBL/GenBank/DDBJ databases">
        <authorList>
            <consortium name="Pathogen Informatics"/>
        </authorList>
    </citation>
    <scope>NUCLEOTIDE SEQUENCE [LARGE SCALE GENOMIC DNA]</scope>
</reference>
<gene>
    <name evidence="3" type="ORF">HPBE_LOCUS5297</name>
</gene>
<evidence type="ECO:0000313" key="3">
    <source>
        <dbReference type="EMBL" id="VDO64068.1"/>
    </source>
</evidence>
<dbReference type="Pfam" id="PF12739">
    <property type="entry name" value="TRAPPC-Trs85"/>
    <property type="match status" value="2"/>
</dbReference>
<feature type="region of interest" description="Disordered" evidence="1">
    <location>
        <begin position="353"/>
        <end position="375"/>
    </location>
</feature>
<dbReference type="PANTHER" id="PTHR12975:SF6">
    <property type="entry name" value="TRAFFICKING PROTEIN PARTICLE COMPLEX SUBUNIT 8"/>
    <property type="match status" value="1"/>
</dbReference>